<dbReference type="GeneID" id="25317546"/>
<reference evidence="3 4" key="1">
    <citation type="submission" date="2015-04" db="EMBL/GenBank/DDBJ databases">
        <authorList>
            <person name="Heijne W.H."/>
            <person name="Fedorova N.D."/>
            <person name="Nierman W.C."/>
            <person name="Vollebregt A.W."/>
            <person name="Zhao Z."/>
            <person name="Wu L."/>
            <person name="Kumar M."/>
            <person name="Stam H."/>
            <person name="van den Berg M.A."/>
            <person name="Pel H.J."/>
        </authorList>
    </citation>
    <scope>NUCLEOTIDE SEQUENCE [LARGE SCALE GENOMIC DNA]</scope>
    <source>
        <strain evidence="3 4">CBS 393.64</strain>
    </source>
</reference>
<sequence length="158" mass="17150">MSSGLRGLAPAAVAIAVGVFTGYYTFQPAFKQLDAERRTKSQSVCSLVLPRSSHRSCLALLSQLEDAQPSTENKKSELPPNTKPYTSAWNAPPPLPPPVSAETPEDAAQPSSQRPSWTQWLWSFGRSSGTTPASAGEDRHLVQNVEKKSSEGQKKEQQ</sequence>
<feature type="transmembrane region" description="Helical" evidence="2">
    <location>
        <begin position="7"/>
        <end position="26"/>
    </location>
</feature>
<evidence type="ECO:0000313" key="3">
    <source>
        <dbReference type="EMBL" id="KKA20786.1"/>
    </source>
</evidence>
<dbReference type="InterPro" id="IPR057394">
    <property type="entry name" value="PIGBOS1"/>
</dbReference>
<keyword evidence="2" id="KW-0472">Membrane</keyword>
<keyword evidence="2" id="KW-0812">Transmembrane</keyword>
<evidence type="ECO:0000256" key="1">
    <source>
        <dbReference type="SAM" id="MobiDB-lite"/>
    </source>
</evidence>
<feature type="region of interest" description="Disordered" evidence="1">
    <location>
        <begin position="65"/>
        <end position="158"/>
    </location>
</feature>
<organism evidence="3 4">
    <name type="scientific">Rasamsonia emersonii (strain ATCC 16479 / CBS 393.64 / IMI 116815)</name>
    <dbReference type="NCBI Taxonomy" id="1408163"/>
    <lineage>
        <taxon>Eukaryota</taxon>
        <taxon>Fungi</taxon>
        <taxon>Dikarya</taxon>
        <taxon>Ascomycota</taxon>
        <taxon>Pezizomycotina</taxon>
        <taxon>Eurotiomycetes</taxon>
        <taxon>Eurotiomycetidae</taxon>
        <taxon>Eurotiales</taxon>
        <taxon>Trichocomaceae</taxon>
        <taxon>Rasamsonia</taxon>
    </lineage>
</organism>
<evidence type="ECO:0000256" key="2">
    <source>
        <dbReference type="SAM" id="Phobius"/>
    </source>
</evidence>
<dbReference type="Proteomes" id="UP000053958">
    <property type="component" value="Unassembled WGS sequence"/>
</dbReference>
<comment type="caution">
    <text evidence="3">The sequence shown here is derived from an EMBL/GenBank/DDBJ whole genome shotgun (WGS) entry which is preliminary data.</text>
</comment>
<dbReference type="EMBL" id="LASV01000231">
    <property type="protein sequence ID" value="KKA20786.1"/>
    <property type="molecule type" value="Genomic_DNA"/>
</dbReference>
<keyword evidence="2" id="KW-1133">Transmembrane helix</keyword>
<protein>
    <submittedName>
        <fullName evidence="3">Uncharacterized protein</fullName>
    </submittedName>
</protein>
<gene>
    <name evidence="3" type="ORF">T310_5201</name>
</gene>
<name>A0A0F4YSG7_RASE3</name>
<dbReference type="RefSeq" id="XP_013327398.1">
    <property type="nucleotide sequence ID" value="XM_013471944.1"/>
</dbReference>
<feature type="compositionally biased region" description="Polar residues" evidence="1">
    <location>
        <begin position="109"/>
        <end position="133"/>
    </location>
</feature>
<feature type="compositionally biased region" description="Basic and acidic residues" evidence="1">
    <location>
        <begin position="136"/>
        <end position="158"/>
    </location>
</feature>
<accession>A0A0F4YSG7</accession>
<keyword evidence="4" id="KW-1185">Reference proteome</keyword>
<dbReference type="Pfam" id="PF23670">
    <property type="entry name" value="PIGBOS1"/>
    <property type="match status" value="1"/>
</dbReference>
<dbReference type="AlphaFoldDB" id="A0A0F4YSG7"/>
<evidence type="ECO:0000313" key="4">
    <source>
        <dbReference type="Proteomes" id="UP000053958"/>
    </source>
</evidence>
<dbReference type="OrthoDB" id="4093673at2759"/>
<proteinExistence type="predicted"/>